<keyword evidence="1" id="KW-1133">Transmembrane helix</keyword>
<gene>
    <name evidence="2" type="ORF">G4952_17345</name>
</gene>
<evidence type="ECO:0000313" key="2">
    <source>
        <dbReference type="EMBL" id="NSF75506.1"/>
    </source>
</evidence>
<keyword evidence="1" id="KW-0472">Membrane</keyword>
<feature type="non-terminal residue" evidence="2">
    <location>
        <position position="139"/>
    </location>
</feature>
<keyword evidence="3" id="KW-1185">Reference proteome</keyword>
<protein>
    <submittedName>
        <fullName evidence="2">Polysaccharide biosynthesis protein</fullName>
    </submittedName>
</protein>
<reference evidence="2 3" key="1">
    <citation type="journal article" date="2020" name="Cell Host Microbe">
        <title>Functional and Genomic Variation between Human-Derived Isolates of Lachnospiraceae Reveals Inter- and Intra-Species Diversity.</title>
        <authorList>
            <person name="Sorbara M.T."/>
            <person name="Littmann E.R."/>
            <person name="Fontana E."/>
            <person name="Moody T.U."/>
            <person name="Kohout C.E."/>
            <person name="Gjonbalaj M."/>
            <person name="Eaton V."/>
            <person name="Seok R."/>
            <person name="Leiner I.M."/>
            <person name="Pamer E.G."/>
        </authorList>
    </citation>
    <scope>NUCLEOTIDE SEQUENCE [LARGE SCALE GENOMIC DNA]</scope>
    <source>
        <strain evidence="2 3">MSK.20.11</strain>
    </source>
</reference>
<organism evidence="2 3">
    <name type="scientific">Blautia wexlerae</name>
    <dbReference type="NCBI Taxonomy" id="418240"/>
    <lineage>
        <taxon>Bacteria</taxon>
        <taxon>Bacillati</taxon>
        <taxon>Bacillota</taxon>
        <taxon>Clostridia</taxon>
        <taxon>Lachnospirales</taxon>
        <taxon>Lachnospiraceae</taxon>
        <taxon>Blautia</taxon>
    </lineage>
</organism>
<comment type="caution">
    <text evidence="2">The sequence shown here is derived from an EMBL/GenBank/DDBJ whole genome shotgun (WGS) entry which is preliminary data.</text>
</comment>
<feature type="transmembrane region" description="Helical" evidence="1">
    <location>
        <begin position="7"/>
        <end position="24"/>
    </location>
</feature>
<sequence length="139" mass="16472">MISLYLVIYDVIAVNAAYFLGLWFRFDCTYSAIPGEYLSAYLKFTPWYTVFSVFVFWMLRLYNSVWRFASYSELIRVGISTVITFLFQTVGITLAIQQMPMSYYLFGTIIQFCLIVGIRFSYRFVLLERTRRQKEEEGP</sequence>
<proteinExistence type="predicted"/>
<evidence type="ECO:0000256" key="1">
    <source>
        <dbReference type="SAM" id="Phobius"/>
    </source>
</evidence>
<dbReference type="EMBL" id="JAAIPF010000137">
    <property type="protein sequence ID" value="NSF75506.1"/>
    <property type="molecule type" value="Genomic_DNA"/>
</dbReference>
<dbReference type="Proteomes" id="UP000822152">
    <property type="component" value="Unassembled WGS sequence"/>
</dbReference>
<feature type="transmembrane region" description="Helical" evidence="1">
    <location>
        <begin position="44"/>
        <end position="62"/>
    </location>
</feature>
<accession>A0ABX2GUU1</accession>
<keyword evidence="1" id="KW-0812">Transmembrane</keyword>
<name>A0ABX2GUU1_9FIRM</name>
<feature type="transmembrane region" description="Helical" evidence="1">
    <location>
        <begin position="102"/>
        <end position="122"/>
    </location>
</feature>
<feature type="transmembrane region" description="Helical" evidence="1">
    <location>
        <begin position="74"/>
        <end position="96"/>
    </location>
</feature>
<evidence type="ECO:0000313" key="3">
    <source>
        <dbReference type="Proteomes" id="UP000822152"/>
    </source>
</evidence>